<feature type="domain" description="CBP/p300-type HAT" evidence="20">
    <location>
        <begin position="496"/>
        <end position="941"/>
    </location>
</feature>
<dbReference type="AlphaFoldDB" id="A0A7S0D4N3"/>
<dbReference type="InterPro" id="IPR000433">
    <property type="entry name" value="Znf_ZZ"/>
</dbReference>
<dbReference type="GO" id="GO:0005667">
    <property type="term" value="C:transcription regulator complex"/>
    <property type="evidence" value="ECO:0007669"/>
    <property type="project" value="TreeGrafter"/>
</dbReference>
<feature type="region of interest" description="Disordered" evidence="16">
    <location>
        <begin position="21"/>
        <end position="55"/>
    </location>
</feature>
<dbReference type="CDD" id="cd15802">
    <property type="entry name" value="RING_CBP-p300"/>
    <property type="match status" value="1"/>
</dbReference>
<evidence type="ECO:0000256" key="1">
    <source>
        <dbReference type="ARBA" id="ARBA00002581"/>
    </source>
</evidence>
<dbReference type="Pfam" id="PF00569">
    <property type="entry name" value="ZZ"/>
    <property type="match status" value="1"/>
</dbReference>
<dbReference type="GO" id="GO:0008270">
    <property type="term" value="F:zinc ion binding"/>
    <property type="evidence" value="ECO:0007669"/>
    <property type="project" value="UniProtKB-KW"/>
</dbReference>
<dbReference type="EMBL" id="HBEN01009682">
    <property type="protein sequence ID" value="CAD8443635.1"/>
    <property type="molecule type" value="Transcribed_RNA"/>
</dbReference>
<dbReference type="PROSITE" id="PS50016">
    <property type="entry name" value="ZF_PHD_2"/>
    <property type="match status" value="1"/>
</dbReference>
<dbReference type="SMART" id="SM00551">
    <property type="entry name" value="ZnF_TAZ"/>
    <property type="match status" value="2"/>
</dbReference>
<evidence type="ECO:0000313" key="21">
    <source>
        <dbReference type="EMBL" id="CAD8443635.1"/>
    </source>
</evidence>
<dbReference type="GO" id="GO:0045944">
    <property type="term" value="P:positive regulation of transcription by RNA polymerase II"/>
    <property type="evidence" value="ECO:0007669"/>
    <property type="project" value="TreeGrafter"/>
</dbReference>
<evidence type="ECO:0000256" key="12">
    <source>
        <dbReference type="ARBA" id="ARBA00023242"/>
    </source>
</evidence>
<dbReference type="SMART" id="SM00249">
    <property type="entry name" value="PHD"/>
    <property type="match status" value="1"/>
</dbReference>
<evidence type="ECO:0000256" key="16">
    <source>
        <dbReference type="SAM" id="MobiDB-lite"/>
    </source>
</evidence>
<dbReference type="InterPro" id="IPR001965">
    <property type="entry name" value="Znf_PHD"/>
</dbReference>
<feature type="compositionally biased region" description="Low complexity" evidence="16">
    <location>
        <begin position="21"/>
        <end position="41"/>
    </location>
</feature>
<dbReference type="SMART" id="SM01250">
    <property type="entry name" value="KAT11"/>
    <property type="match status" value="1"/>
</dbReference>
<dbReference type="PROSITE" id="PS50134">
    <property type="entry name" value="ZF_TAZ"/>
    <property type="match status" value="2"/>
</dbReference>
<gene>
    <name evidence="21" type="ORF">MSP1401_LOCUS8023</name>
</gene>
<dbReference type="Pfam" id="PF00628">
    <property type="entry name" value="PHD"/>
    <property type="match status" value="1"/>
</dbReference>
<accession>A0A7S0D4N3</accession>
<evidence type="ECO:0000256" key="9">
    <source>
        <dbReference type="ARBA" id="ARBA00023015"/>
    </source>
</evidence>
<evidence type="ECO:0000256" key="11">
    <source>
        <dbReference type="ARBA" id="ARBA00023163"/>
    </source>
</evidence>
<keyword evidence="11" id="KW-0804">Transcription</keyword>
<dbReference type="SMART" id="SM00291">
    <property type="entry name" value="ZnF_ZZ"/>
    <property type="match status" value="1"/>
</dbReference>
<keyword evidence="5" id="KW-0479">Metal-binding</keyword>
<keyword evidence="8" id="KW-0156">Chromatin regulator</keyword>
<comment type="subcellular location">
    <subcellularLocation>
        <location evidence="2">Nucleus</location>
    </subcellularLocation>
</comment>
<dbReference type="InterPro" id="IPR013083">
    <property type="entry name" value="Znf_RING/FYVE/PHD"/>
</dbReference>
<dbReference type="PROSITE" id="PS50135">
    <property type="entry name" value="ZF_ZZ_2"/>
    <property type="match status" value="1"/>
</dbReference>
<evidence type="ECO:0000256" key="15">
    <source>
        <dbReference type="PROSITE-ProRule" id="PRU00228"/>
    </source>
</evidence>
<comment type="catalytic activity">
    <reaction evidence="14">
        <text>L-lysyl-[protein] + acetyl-CoA = N(6)-acetyl-L-lysyl-[protein] + CoA + H(+)</text>
        <dbReference type="Rhea" id="RHEA:45948"/>
        <dbReference type="Rhea" id="RHEA-COMP:9752"/>
        <dbReference type="Rhea" id="RHEA-COMP:10731"/>
        <dbReference type="ChEBI" id="CHEBI:15378"/>
        <dbReference type="ChEBI" id="CHEBI:29969"/>
        <dbReference type="ChEBI" id="CHEBI:57287"/>
        <dbReference type="ChEBI" id="CHEBI:57288"/>
        <dbReference type="ChEBI" id="CHEBI:61930"/>
        <dbReference type="EC" id="2.3.1.48"/>
    </reaction>
</comment>
<reference evidence="21" key="1">
    <citation type="submission" date="2021-01" db="EMBL/GenBank/DDBJ databases">
        <authorList>
            <person name="Corre E."/>
            <person name="Pelletier E."/>
            <person name="Niang G."/>
            <person name="Scheremetjew M."/>
            <person name="Finn R."/>
            <person name="Kale V."/>
            <person name="Holt S."/>
            <person name="Cochrane G."/>
            <person name="Meng A."/>
            <person name="Brown T."/>
            <person name="Cohen L."/>
        </authorList>
    </citation>
    <scope>NUCLEOTIDE SEQUENCE</scope>
    <source>
        <strain evidence="21">CCAC1681</strain>
    </source>
</reference>
<dbReference type="SUPFAM" id="SSF57903">
    <property type="entry name" value="FYVE/PHD zinc finger"/>
    <property type="match status" value="1"/>
</dbReference>
<evidence type="ECO:0000256" key="2">
    <source>
        <dbReference type="ARBA" id="ARBA00004123"/>
    </source>
</evidence>
<dbReference type="GO" id="GO:0005634">
    <property type="term" value="C:nucleus"/>
    <property type="evidence" value="ECO:0007669"/>
    <property type="project" value="UniProtKB-SubCell"/>
</dbReference>
<evidence type="ECO:0000256" key="7">
    <source>
        <dbReference type="ARBA" id="ARBA00022833"/>
    </source>
</evidence>
<dbReference type="GO" id="GO:0004402">
    <property type="term" value="F:histone acetyltransferase activity"/>
    <property type="evidence" value="ECO:0007669"/>
    <property type="project" value="InterPro"/>
</dbReference>
<evidence type="ECO:0000259" key="18">
    <source>
        <dbReference type="PROSITE" id="PS50134"/>
    </source>
</evidence>
<feature type="domain" description="TAZ-type" evidence="18">
    <location>
        <begin position="1004"/>
        <end position="1085"/>
    </location>
</feature>
<dbReference type="InterPro" id="IPR043145">
    <property type="entry name" value="Znf_ZZ_sf"/>
</dbReference>
<keyword evidence="13" id="KW-0012">Acyltransferase</keyword>
<dbReference type="EC" id="2.3.1.48" evidence="3"/>
<dbReference type="PANTHER" id="PTHR13808:SF1">
    <property type="entry name" value="HISTONE ACETYLTRANSFERASE"/>
    <property type="match status" value="1"/>
</dbReference>
<dbReference type="Gene3D" id="1.20.1020.10">
    <property type="entry name" value="TAZ domain"/>
    <property type="match status" value="2"/>
</dbReference>
<evidence type="ECO:0000256" key="13">
    <source>
        <dbReference type="ARBA" id="ARBA00023315"/>
    </source>
</evidence>
<keyword evidence="4" id="KW-0808">Transferase</keyword>
<dbReference type="GO" id="GO:0031490">
    <property type="term" value="F:chromatin DNA binding"/>
    <property type="evidence" value="ECO:0007669"/>
    <property type="project" value="TreeGrafter"/>
</dbReference>
<dbReference type="InterPro" id="IPR000197">
    <property type="entry name" value="Znf_TAZ"/>
</dbReference>
<evidence type="ECO:0000259" key="19">
    <source>
        <dbReference type="PROSITE" id="PS50135"/>
    </source>
</evidence>
<dbReference type="Pfam" id="PF02135">
    <property type="entry name" value="zf-TAZ"/>
    <property type="match status" value="2"/>
</dbReference>
<dbReference type="InterPro" id="IPR019787">
    <property type="entry name" value="Znf_PHD-finger"/>
</dbReference>
<dbReference type="Gene3D" id="3.30.60.90">
    <property type="match status" value="1"/>
</dbReference>
<dbReference type="PROSITE" id="PS51727">
    <property type="entry name" value="CBP_P300_HAT"/>
    <property type="match status" value="1"/>
</dbReference>
<dbReference type="InterPro" id="IPR031162">
    <property type="entry name" value="CBP_P300_HAT"/>
</dbReference>
<evidence type="ECO:0000256" key="4">
    <source>
        <dbReference type="ARBA" id="ARBA00022679"/>
    </source>
</evidence>
<evidence type="ECO:0000256" key="10">
    <source>
        <dbReference type="ARBA" id="ARBA00023159"/>
    </source>
</evidence>
<dbReference type="PROSITE" id="PS01359">
    <property type="entry name" value="ZF_PHD_1"/>
    <property type="match status" value="1"/>
</dbReference>
<protein>
    <recommendedName>
        <fullName evidence="3">histone acetyltransferase</fullName>
        <ecNumber evidence="3">2.3.1.48</ecNumber>
    </recommendedName>
</protein>
<feature type="domain" description="ZZ-type" evidence="19">
    <location>
        <begin position="943"/>
        <end position="993"/>
    </location>
</feature>
<proteinExistence type="predicted"/>
<dbReference type="SUPFAM" id="SSF57933">
    <property type="entry name" value="TAZ domain"/>
    <property type="match status" value="2"/>
</dbReference>
<keyword evidence="12" id="KW-0539">Nucleus</keyword>
<dbReference type="InterPro" id="IPR010303">
    <property type="entry name" value="RING_CBP-p300"/>
</dbReference>
<dbReference type="InterPro" id="IPR019786">
    <property type="entry name" value="Zinc_finger_PHD-type_CS"/>
</dbReference>
<evidence type="ECO:0000256" key="3">
    <source>
        <dbReference type="ARBA" id="ARBA00013184"/>
    </source>
</evidence>
<keyword evidence="6 15" id="KW-0863">Zinc-finger</keyword>
<organism evidence="21">
    <name type="scientific">Micromonas pusilla</name>
    <name type="common">Picoplanktonic green alga</name>
    <name type="synonym">Chromulina pusilla</name>
    <dbReference type="NCBI Taxonomy" id="38833"/>
    <lineage>
        <taxon>Eukaryota</taxon>
        <taxon>Viridiplantae</taxon>
        <taxon>Chlorophyta</taxon>
        <taxon>Mamiellophyceae</taxon>
        <taxon>Mamiellales</taxon>
        <taxon>Mamiellaceae</taxon>
        <taxon>Micromonas</taxon>
    </lineage>
</organism>
<comment type="function">
    <text evidence="1">Acetyltransferase enzyme. Acetylates histones, giving a specific tag for transcriptional activation.</text>
</comment>
<evidence type="ECO:0000256" key="5">
    <source>
        <dbReference type="ARBA" id="ARBA00022723"/>
    </source>
</evidence>
<feature type="domain" description="PHD-type" evidence="17">
    <location>
        <begin position="403"/>
        <end position="479"/>
    </location>
</feature>
<keyword evidence="7" id="KW-0862">Zinc</keyword>
<dbReference type="SUPFAM" id="SSF57850">
    <property type="entry name" value="RING/U-box"/>
    <property type="match status" value="1"/>
</dbReference>
<evidence type="ECO:0000259" key="17">
    <source>
        <dbReference type="PROSITE" id="PS50016"/>
    </source>
</evidence>
<dbReference type="GO" id="GO:0000123">
    <property type="term" value="C:histone acetyltransferase complex"/>
    <property type="evidence" value="ECO:0007669"/>
    <property type="project" value="TreeGrafter"/>
</dbReference>
<dbReference type="InterPro" id="IPR011011">
    <property type="entry name" value="Znf_FYVE_PHD"/>
</dbReference>
<dbReference type="InterPro" id="IPR013178">
    <property type="entry name" value="Histone_AcTrfase_Rtt109/CBP"/>
</dbReference>
<keyword evidence="10" id="KW-0010">Activator</keyword>
<dbReference type="GO" id="GO:0003713">
    <property type="term" value="F:transcription coactivator activity"/>
    <property type="evidence" value="ECO:0007669"/>
    <property type="project" value="TreeGrafter"/>
</dbReference>
<dbReference type="Gene3D" id="3.30.40.10">
    <property type="entry name" value="Zinc/RING finger domain, C3HC4 (zinc finger)"/>
    <property type="match status" value="1"/>
</dbReference>
<evidence type="ECO:0000256" key="14">
    <source>
        <dbReference type="ARBA" id="ARBA00048017"/>
    </source>
</evidence>
<evidence type="ECO:0000259" key="20">
    <source>
        <dbReference type="PROSITE" id="PS51727"/>
    </source>
</evidence>
<name>A0A7S0D4N3_MICPS</name>
<sequence length="1115" mass="124113">MKGPGPGPGSHHPGGAQQQHMLMMQQQQHRAMQQASMQQSLNDAQAAARGKGKKMTAAQLKAAQAAQQKQQMMLQQQQMAQRMGNSQQQLKMPPGYANMTPQQQQAVQQKMQQQRAAAMAAHAQRAGGGGPGPGGGGQVNMGHPGGGHGPGGVMTEEHIKKAYIVKQQRWLLFLRHASKCQAQEGRCQYTPHCHVAKSLWEHVLRCTDPQCAYPRCLASRELLKHHQNCKDARCPVCGPVRSAMLKQRSQVLMQQQQQQGGPAAKRMRVDGAPAFNAGAGGRPGAPAPSAVRGSVGQKRPGGEGTSLLECFSPDEVRTHLASLRLCDANPLTKGQPMSARRRDQEAERAIAGATEQACRACGVERLTFEPPPLYCYGCVGRIKRGQVYYHIPAHVTGGEARKDAWCNACYNAINGSVEVEGTRFLKTQLAKKKNDDDLEEPWVQCDYCNDWYHQICVLFNGRRNEGGEAPFTCPSCILSQLEKKERTPTTQRPSSQLPASVLPQTRLSYFLEERLRKVMGAERGERARAVGKPVDEMPAAEGLTIRVVSSVDKKLETKPGFRDAFKDQNYPSEFPYRSKVLLLFQKIEGVDVCLLGIYVQEYGSDCPAPNARRVYLSYLDSVKYFRPSGVLVAAEGGGALRTYCYHQILIGYLQYIKQRGFASCFIWACPPFQGEDYILYCHPKEQKTPKSDKLREWYLKMLRQAQKEGIVVSLGNLHDEFKLGNQNHDIASATELPYFDGDYFPGVAEDWIPGILKEQAEAAKRNKGKAKGGVVATSSVSARKSGKGKRLGAGTPEAELDTELMKKLGTTIANMRHDFIMVHLAHQCAQCRKVIADDNRWYDSAPTTSGQVFELCQECYDVESALPAHEKTVTKGRDLVCERVEELPDVKEDGEAMESEFFDTRQAFLSLCQGNHFQFDSLRRAKHTTMMVLYHLNNPSEPAFVATCNVCQRELEPGKGWRCETCADFDMCEECKNTVGHEHALRRGGANRGDRGAGMTEEDRRDRAAQIQRTMELLVHATTCRAQNCGSPNCTKVKHLFRHATACPVKAGGGCQLCRKMWTLLQVHSKGCTETDCPVPRCRDLKEYRRRAQDQVEERRREQYRAYMAAQAGQR</sequence>
<dbReference type="CDD" id="cd15614">
    <property type="entry name" value="PHD_HAC_like"/>
    <property type="match status" value="1"/>
</dbReference>
<evidence type="ECO:0000256" key="6">
    <source>
        <dbReference type="ARBA" id="ARBA00022771"/>
    </source>
</evidence>
<keyword evidence="9" id="KW-0805">Transcription regulation</keyword>
<feature type="domain" description="TAZ-type" evidence="18">
    <location>
        <begin position="158"/>
        <end position="240"/>
    </location>
</feature>
<evidence type="ECO:0000256" key="8">
    <source>
        <dbReference type="ARBA" id="ARBA00022853"/>
    </source>
</evidence>
<dbReference type="InterPro" id="IPR035898">
    <property type="entry name" value="TAZ_dom_sf"/>
</dbReference>
<dbReference type="PANTHER" id="PTHR13808">
    <property type="entry name" value="CBP/P300-RELATED"/>
    <property type="match status" value="1"/>
</dbReference>
<feature type="region of interest" description="Disordered" evidence="16">
    <location>
        <begin position="274"/>
        <end position="308"/>
    </location>
</feature>
<dbReference type="PROSITE" id="PS01357">
    <property type="entry name" value="ZF_ZZ_1"/>
    <property type="match status" value="1"/>
</dbReference>
<dbReference type="Pfam" id="PF08214">
    <property type="entry name" value="HAT_KAT11"/>
    <property type="match status" value="1"/>
</dbReference>